<gene>
    <name evidence="2" type="ORF">EHAR0213_LOCUS4967</name>
</gene>
<evidence type="ECO:0008006" key="3">
    <source>
        <dbReference type="Google" id="ProtNLM"/>
    </source>
</evidence>
<dbReference type="AlphaFoldDB" id="A0A7S3N7J5"/>
<dbReference type="PANTHER" id="PTHR16166:SF93">
    <property type="entry name" value="INTERMEMBRANE LIPID TRANSFER PROTEIN VPS13"/>
    <property type="match status" value="1"/>
</dbReference>
<sequence>MKMESDAGFNTFLKRFGLALNTIEGAPIKINALELRDVVGTLNDVVYILKDRYMIRLKRNLFSILGASSLIGNPIQLVNNVSSGVKDFFYKPIEGFVEGPIEGGKGLVKGTGSLFRHTVQGTFGSMSSISSSISKGVLVLANDKDYMKEREDANHKNRPENVFEGVGMGIKSAAKSFGSGITGVVTMPVSGAKKKGFVGFLSGTFKGVTGLVAKPISGAMDFISKTSEGIKNNTMTQEEGRNMKIERIRLPRVFYAREKIFRVFDELHAYSQAFLLKQK</sequence>
<dbReference type="EMBL" id="HBII01011626">
    <property type="protein sequence ID" value="CAE0346057.1"/>
    <property type="molecule type" value="Transcribed_RNA"/>
</dbReference>
<reference evidence="2" key="1">
    <citation type="submission" date="2021-01" db="EMBL/GenBank/DDBJ databases">
        <authorList>
            <person name="Corre E."/>
            <person name="Pelletier E."/>
            <person name="Niang G."/>
            <person name="Scheremetjew M."/>
            <person name="Finn R."/>
            <person name="Kale V."/>
            <person name="Holt S."/>
            <person name="Cochrane G."/>
            <person name="Meng A."/>
            <person name="Brown T."/>
            <person name="Cohen L."/>
        </authorList>
    </citation>
    <scope>NUCLEOTIDE SEQUENCE</scope>
    <source>
        <strain evidence="2">FSP1.4</strain>
    </source>
</reference>
<proteinExistence type="inferred from homology"/>
<evidence type="ECO:0000313" key="2">
    <source>
        <dbReference type="EMBL" id="CAE0346057.1"/>
    </source>
</evidence>
<accession>A0A7S3N7J5</accession>
<dbReference type="InterPro" id="IPR026847">
    <property type="entry name" value="VPS13"/>
</dbReference>
<dbReference type="PANTHER" id="PTHR16166">
    <property type="entry name" value="VACUOLAR PROTEIN SORTING-ASSOCIATED PROTEIN VPS13"/>
    <property type="match status" value="1"/>
</dbReference>
<evidence type="ECO:0000256" key="1">
    <source>
        <dbReference type="ARBA" id="ARBA00006545"/>
    </source>
</evidence>
<organism evidence="2">
    <name type="scientific">Euplotes harpa</name>
    <dbReference type="NCBI Taxonomy" id="151035"/>
    <lineage>
        <taxon>Eukaryota</taxon>
        <taxon>Sar</taxon>
        <taxon>Alveolata</taxon>
        <taxon>Ciliophora</taxon>
        <taxon>Intramacronucleata</taxon>
        <taxon>Spirotrichea</taxon>
        <taxon>Hypotrichia</taxon>
        <taxon>Euplotida</taxon>
        <taxon>Euplotidae</taxon>
        <taxon>Euplotes</taxon>
    </lineage>
</organism>
<comment type="similarity">
    <text evidence="1">Belongs to the VPS13 family.</text>
</comment>
<protein>
    <recommendedName>
        <fullName evidence="3">Vacuolar protein sorting-associated protein 13 DH-like domain-containing protein</fullName>
    </recommendedName>
</protein>
<dbReference type="GO" id="GO:0045053">
    <property type="term" value="P:protein retention in Golgi apparatus"/>
    <property type="evidence" value="ECO:0007669"/>
    <property type="project" value="TreeGrafter"/>
</dbReference>
<name>A0A7S3N7J5_9SPIT</name>
<dbReference type="GO" id="GO:0006623">
    <property type="term" value="P:protein targeting to vacuole"/>
    <property type="evidence" value="ECO:0007669"/>
    <property type="project" value="TreeGrafter"/>
</dbReference>